<comment type="caution">
    <text evidence="1">The sequence shown here is derived from an EMBL/GenBank/DDBJ whole genome shotgun (WGS) entry which is preliminary data.</text>
</comment>
<feature type="non-terminal residue" evidence="1">
    <location>
        <position position="57"/>
    </location>
</feature>
<reference evidence="1" key="1">
    <citation type="journal article" date="2015" name="Nature">
        <title>Complex archaea that bridge the gap between prokaryotes and eukaryotes.</title>
        <authorList>
            <person name="Spang A."/>
            <person name="Saw J.H."/>
            <person name="Jorgensen S.L."/>
            <person name="Zaremba-Niedzwiedzka K."/>
            <person name="Martijn J."/>
            <person name="Lind A.E."/>
            <person name="van Eijk R."/>
            <person name="Schleper C."/>
            <person name="Guy L."/>
            <person name="Ettema T.J."/>
        </authorList>
    </citation>
    <scope>NUCLEOTIDE SEQUENCE</scope>
</reference>
<organism evidence="1">
    <name type="scientific">marine sediment metagenome</name>
    <dbReference type="NCBI Taxonomy" id="412755"/>
    <lineage>
        <taxon>unclassified sequences</taxon>
        <taxon>metagenomes</taxon>
        <taxon>ecological metagenomes</taxon>
    </lineage>
</organism>
<protein>
    <submittedName>
        <fullName evidence="1">Uncharacterized protein</fullName>
    </submittedName>
</protein>
<sequence>MASKEKEAIEGALEKKAKEIIERFTDYSGTNIYLHNRDPKWGHPKELGDYDVLAFIK</sequence>
<dbReference type="AlphaFoldDB" id="A0A0F8WW87"/>
<gene>
    <name evidence="1" type="ORF">LCGC14_3017420</name>
</gene>
<evidence type="ECO:0000313" key="1">
    <source>
        <dbReference type="EMBL" id="KKK61127.1"/>
    </source>
</evidence>
<name>A0A0F8WW87_9ZZZZ</name>
<proteinExistence type="predicted"/>
<accession>A0A0F8WW87</accession>
<dbReference type="EMBL" id="LAZR01062628">
    <property type="protein sequence ID" value="KKK61127.1"/>
    <property type="molecule type" value="Genomic_DNA"/>
</dbReference>